<dbReference type="EMBL" id="PGCK01000007">
    <property type="protein sequence ID" value="MCD1295212.1"/>
    <property type="molecule type" value="Genomic_DNA"/>
</dbReference>
<gene>
    <name evidence="2" type="ORF">CUJ83_09400</name>
</gene>
<dbReference type="Proteomes" id="UP001320159">
    <property type="component" value="Unassembled WGS sequence"/>
</dbReference>
<organism evidence="2 3">
    <name type="scientific">Methanooceanicella nereidis</name>
    <dbReference type="NCBI Taxonomy" id="2052831"/>
    <lineage>
        <taxon>Archaea</taxon>
        <taxon>Methanobacteriati</taxon>
        <taxon>Methanobacteriota</taxon>
        <taxon>Stenosarchaea group</taxon>
        <taxon>Methanomicrobia</taxon>
        <taxon>Methanocellales</taxon>
        <taxon>Methanocellaceae</taxon>
        <taxon>Methanooceanicella</taxon>
    </lineage>
</organism>
<accession>A0AAP2W6E9</accession>
<comment type="caution">
    <text evidence="2">The sequence shown here is derived from an EMBL/GenBank/DDBJ whole genome shotgun (WGS) entry which is preliminary data.</text>
</comment>
<evidence type="ECO:0000313" key="3">
    <source>
        <dbReference type="Proteomes" id="UP001320159"/>
    </source>
</evidence>
<dbReference type="Pfam" id="PF09376">
    <property type="entry name" value="NurA"/>
    <property type="match status" value="1"/>
</dbReference>
<evidence type="ECO:0000259" key="1">
    <source>
        <dbReference type="SMART" id="SM00933"/>
    </source>
</evidence>
<dbReference type="SMART" id="SM00933">
    <property type="entry name" value="NurA"/>
    <property type="match status" value="1"/>
</dbReference>
<proteinExistence type="predicted"/>
<dbReference type="AlphaFoldDB" id="A0AAP2W6E9"/>
<keyword evidence="3" id="KW-1185">Reference proteome</keyword>
<sequence>MTLDIKLLSRELFLRKDDIIGLEHEISSASKDYYDKLPMLDNIDRSANDRLPRYSGCRVYEEGPFVRKSENRFQNRKQATDWALSILKGKAVAAVDGSQIFPSREISISIGLAQACMVVNRHKDGGAYDLSSIMSIVVPGDFEKLGSNFSYSQAPVSLKRFELECERIAEFMTSEPGSLIFLDGSIVLSFINQVDERLRERYISAMVKVLDTSEKTRTPVAAFTDLSLNRDIVTFMQKYFRLQYNPYLKDVHLIKRVLEWGDRTRVFLSDRDDRSGKDNLSVLDRYGEYRNSVAFFYLQTSGELPSKVEIPEWCCREGLTDSIADIVRAESIIRPGYPDIIHRAHEFAKISQSENELFNGMLESFAAQNDIRLYRSAKEFNKQLGMKR</sequence>
<feature type="domain" description="NurA" evidence="1">
    <location>
        <begin position="90"/>
        <end position="350"/>
    </location>
</feature>
<reference evidence="2 3" key="1">
    <citation type="submission" date="2017-11" db="EMBL/GenBank/DDBJ databases">
        <title>Isolation and Characterization of Family Methanocellaceae Species from Potential Methane Hydrate Area Offshore Southwestern Taiwan.</title>
        <authorList>
            <person name="Zhang W.-L."/>
            <person name="Chen W.-C."/>
            <person name="Lai M.-C."/>
            <person name="Chen S.-C."/>
        </authorList>
    </citation>
    <scope>NUCLEOTIDE SEQUENCE [LARGE SCALE GENOMIC DNA]</scope>
    <source>
        <strain evidence="2 3">CWC-04</strain>
    </source>
</reference>
<name>A0AAP2W6E9_9EURY</name>
<protein>
    <submittedName>
        <fullName evidence="2">Nuclease</fullName>
    </submittedName>
</protein>
<evidence type="ECO:0000313" key="2">
    <source>
        <dbReference type="EMBL" id="MCD1295212.1"/>
    </source>
</evidence>
<dbReference type="InterPro" id="IPR018977">
    <property type="entry name" value="NurA_domain"/>
</dbReference>